<reference evidence="2 3" key="1">
    <citation type="submission" date="2015-06" db="EMBL/GenBank/DDBJ databases">
        <authorList>
            <person name="Wibberg Daniel"/>
        </authorList>
    </citation>
    <scope>NUCLEOTIDE SEQUENCE [LARGE SCALE GENOMIC DNA]</scope>
    <source>
        <strain evidence="2 3">T3/55T</strain>
    </source>
</reference>
<dbReference type="AlphaFoldDB" id="A0A0H5STP9"/>
<dbReference type="InterPro" id="IPR005531">
    <property type="entry name" value="Asp23"/>
</dbReference>
<evidence type="ECO:0000313" key="3">
    <source>
        <dbReference type="Proteomes" id="UP000236497"/>
    </source>
</evidence>
<dbReference type="Proteomes" id="UP000236497">
    <property type="component" value="Unassembled WGS sequence"/>
</dbReference>
<protein>
    <recommendedName>
        <fullName evidence="4">Alkaline shock family protein YloU</fullName>
    </recommendedName>
</protein>
<dbReference type="PANTHER" id="PTHR34297">
    <property type="entry name" value="HYPOTHETICAL CYTOSOLIC PROTEIN-RELATED"/>
    <property type="match status" value="1"/>
</dbReference>
<dbReference type="RefSeq" id="WP_103201847.1">
    <property type="nucleotide sequence ID" value="NZ_CVTD020000008.1"/>
</dbReference>
<sequence length="128" mass="13566">MNKEQEIRNTYKIHENGRVGEVQIADEVVAVIAGLAATEVEGVASTGGNVTNDLAGKFGKKNISKGVKVSVSPDSVSVDMALTLNYGYGVLETAKQVQEKVKLAIENMTGLHVNSVNVRIAGVNIVKE</sequence>
<proteinExistence type="inferred from homology"/>
<organism evidence="2 3">
    <name type="scientific">Herbinix hemicellulosilytica</name>
    <dbReference type="NCBI Taxonomy" id="1564487"/>
    <lineage>
        <taxon>Bacteria</taxon>
        <taxon>Bacillati</taxon>
        <taxon>Bacillota</taxon>
        <taxon>Clostridia</taxon>
        <taxon>Lachnospirales</taxon>
        <taxon>Lachnospiraceae</taxon>
        <taxon>Herbinix</taxon>
    </lineage>
</organism>
<gene>
    <name evidence="2" type="ORF">HHT355_0478</name>
</gene>
<evidence type="ECO:0000313" key="2">
    <source>
        <dbReference type="EMBL" id="CRZ33683.1"/>
    </source>
</evidence>
<dbReference type="OrthoDB" id="9793465at2"/>
<comment type="similarity">
    <text evidence="1">Belongs to the asp23 family.</text>
</comment>
<name>A0A0H5STP9_HERHM</name>
<evidence type="ECO:0000256" key="1">
    <source>
        <dbReference type="ARBA" id="ARBA00005721"/>
    </source>
</evidence>
<dbReference type="EMBL" id="CVTD020000008">
    <property type="protein sequence ID" value="CRZ33683.1"/>
    <property type="molecule type" value="Genomic_DNA"/>
</dbReference>
<keyword evidence="3" id="KW-1185">Reference proteome</keyword>
<accession>A0A0H5STP9</accession>
<evidence type="ECO:0008006" key="4">
    <source>
        <dbReference type="Google" id="ProtNLM"/>
    </source>
</evidence>
<dbReference type="Pfam" id="PF03780">
    <property type="entry name" value="Asp23"/>
    <property type="match status" value="1"/>
</dbReference>